<dbReference type="EMBL" id="JADGJQ010000071">
    <property type="protein sequence ID" value="KAJ3173377.1"/>
    <property type="molecule type" value="Genomic_DNA"/>
</dbReference>
<keyword evidence="2" id="KW-1133">Transmembrane helix</keyword>
<evidence type="ECO:0000256" key="1">
    <source>
        <dbReference type="SAM" id="MobiDB-lite"/>
    </source>
</evidence>
<feature type="compositionally biased region" description="Polar residues" evidence="1">
    <location>
        <begin position="457"/>
        <end position="468"/>
    </location>
</feature>
<feature type="transmembrane region" description="Helical" evidence="2">
    <location>
        <begin position="113"/>
        <end position="136"/>
    </location>
</feature>
<dbReference type="Proteomes" id="UP001212152">
    <property type="component" value="Unassembled WGS sequence"/>
</dbReference>
<feature type="transmembrane region" description="Helical" evidence="2">
    <location>
        <begin position="305"/>
        <end position="325"/>
    </location>
</feature>
<feature type="compositionally biased region" description="Pro residues" evidence="1">
    <location>
        <begin position="1"/>
        <end position="17"/>
    </location>
</feature>
<organism evidence="3 4">
    <name type="scientific">Geranomyces variabilis</name>
    <dbReference type="NCBI Taxonomy" id="109894"/>
    <lineage>
        <taxon>Eukaryota</taxon>
        <taxon>Fungi</taxon>
        <taxon>Fungi incertae sedis</taxon>
        <taxon>Chytridiomycota</taxon>
        <taxon>Chytridiomycota incertae sedis</taxon>
        <taxon>Chytridiomycetes</taxon>
        <taxon>Spizellomycetales</taxon>
        <taxon>Powellomycetaceae</taxon>
        <taxon>Geranomyces</taxon>
    </lineage>
</organism>
<feature type="transmembrane region" description="Helical" evidence="2">
    <location>
        <begin position="148"/>
        <end position="169"/>
    </location>
</feature>
<keyword evidence="2" id="KW-0472">Membrane</keyword>
<dbReference type="Gene3D" id="1.20.1070.10">
    <property type="entry name" value="Rhodopsin 7-helix transmembrane proteins"/>
    <property type="match status" value="1"/>
</dbReference>
<feature type="region of interest" description="Disordered" evidence="1">
    <location>
        <begin position="1"/>
        <end position="23"/>
    </location>
</feature>
<dbReference type="AlphaFoldDB" id="A0AAD5TDQ2"/>
<evidence type="ECO:0000256" key="2">
    <source>
        <dbReference type="SAM" id="Phobius"/>
    </source>
</evidence>
<reference evidence="3" key="1">
    <citation type="submission" date="2020-05" db="EMBL/GenBank/DDBJ databases">
        <title>Phylogenomic resolution of chytrid fungi.</title>
        <authorList>
            <person name="Stajich J.E."/>
            <person name="Amses K."/>
            <person name="Simmons R."/>
            <person name="Seto K."/>
            <person name="Myers J."/>
            <person name="Bonds A."/>
            <person name="Quandt C.A."/>
            <person name="Barry K."/>
            <person name="Liu P."/>
            <person name="Grigoriev I."/>
            <person name="Longcore J.E."/>
            <person name="James T.Y."/>
        </authorList>
    </citation>
    <scope>NUCLEOTIDE SEQUENCE</scope>
    <source>
        <strain evidence="3">JEL0379</strain>
    </source>
</reference>
<feature type="transmembrane region" description="Helical" evidence="2">
    <location>
        <begin position="45"/>
        <end position="64"/>
    </location>
</feature>
<proteinExistence type="predicted"/>
<feature type="transmembrane region" description="Helical" evidence="2">
    <location>
        <begin position="71"/>
        <end position="93"/>
    </location>
</feature>
<evidence type="ECO:0008006" key="5">
    <source>
        <dbReference type="Google" id="ProtNLM"/>
    </source>
</evidence>
<accession>A0AAD5TDQ2</accession>
<name>A0AAD5TDQ2_9FUNG</name>
<keyword evidence="2" id="KW-0812">Transmembrane</keyword>
<feature type="transmembrane region" description="Helical" evidence="2">
    <location>
        <begin position="200"/>
        <end position="219"/>
    </location>
</feature>
<sequence length="468" mass="50717">MADAPPATPSSMPPAAPSAPGDAPSGLPPGFHGFPNAELDTNAEILLACYAISLILSLELIAIFTRVSKNLTLRVFAAVYCCFVICVFVGVGVTHGNIAKLEAEACRAQSLLMLYLLSILYSLSFFLTFNVWSAVCTRKFRDQETRRFPMYLGVSVLAGVIPTVIVGVLNSRELVGLGFGPHRVYCSYIYPISSYAYGPLWYNAAFILATLFMIIHAGMRLFTYRKLMSAAAAGSRTQQSSGNNKRSSSSGTSGAATISLTMCYRFGVWGLIYLIIMACANYRQIRAVVVDHYEPADLKIGVREYAGSFVGIAFWIVFGTGRAAWQASTPYVIYKYLRPAPASSLFNDSYDLRTYYEMGAGAPPQVPAPAAAASAGGGGPSSARYADQDPYGGSGGGDYRGHPQQQQQQQQRYHQQGPSQPYMQQHPGGTYRGASFDDGYGSARPQQRGQSFDDGYPSQQTQYSRGGY</sequence>
<gene>
    <name evidence="3" type="ORF">HDU87_007646</name>
</gene>
<evidence type="ECO:0000313" key="3">
    <source>
        <dbReference type="EMBL" id="KAJ3173377.1"/>
    </source>
</evidence>
<feature type="region of interest" description="Disordered" evidence="1">
    <location>
        <begin position="367"/>
        <end position="468"/>
    </location>
</feature>
<evidence type="ECO:0000313" key="4">
    <source>
        <dbReference type="Proteomes" id="UP001212152"/>
    </source>
</evidence>
<feature type="transmembrane region" description="Helical" evidence="2">
    <location>
        <begin position="266"/>
        <end position="285"/>
    </location>
</feature>
<feature type="compositionally biased region" description="Low complexity" evidence="1">
    <location>
        <begin position="402"/>
        <end position="418"/>
    </location>
</feature>
<comment type="caution">
    <text evidence="3">The sequence shown here is derived from an EMBL/GenBank/DDBJ whole genome shotgun (WGS) entry which is preliminary data.</text>
</comment>
<keyword evidence="4" id="KW-1185">Reference proteome</keyword>
<protein>
    <recommendedName>
        <fullName evidence="5">G-protein coupled receptors family 2 profile 2 domain-containing protein</fullName>
    </recommendedName>
</protein>